<keyword evidence="3" id="KW-1185">Reference proteome</keyword>
<comment type="caution">
    <text evidence="2">The sequence shown here is derived from an EMBL/GenBank/DDBJ whole genome shotgun (WGS) entry which is preliminary data.</text>
</comment>
<evidence type="ECO:0008006" key="4">
    <source>
        <dbReference type="Google" id="ProtNLM"/>
    </source>
</evidence>
<evidence type="ECO:0000256" key="1">
    <source>
        <dbReference type="SAM" id="MobiDB-lite"/>
    </source>
</evidence>
<sequence length="85" mass="8902">MTAGQFDGVEQQADTVVGREVRDREAFERQTQVDHPGTGGDDIRQRVGQVGGGGGRDIDPGDGTYDEGTARTDTGRGGGGPGRER</sequence>
<reference evidence="3" key="1">
    <citation type="journal article" date="2019" name="Int. J. Syst. Evol. Microbiol.">
        <title>The Global Catalogue of Microorganisms (GCM) 10K type strain sequencing project: providing services to taxonomists for standard genome sequencing and annotation.</title>
        <authorList>
            <consortium name="The Broad Institute Genomics Platform"/>
            <consortium name="The Broad Institute Genome Sequencing Center for Infectious Disease"/>
            <person name="Wu L."/>
            <person name="Ma J."/>
        </authorList>
    </citation>
    <scope>NUCLEOTIDE SEQUENCE [LARGE SCALE GENOMIC DNA]</scope>
    <source>
        <strain evidence="3">JCM 31290</strain>
    </source>
</reference>
<protein>
    <recommendedName>
        <fullName evidence="4">Antitoxin</fullName>
    </recommendedName>
</protein>
<dbReference type="Proteomes" id="UP001501115">
    <property type="component" value="Unassembled WGS sequence"/>
</dbReference>
<feature type="region of interest" description="Disordered" evidence="1">
    <location>
        <begin position="1"/>
        <end position="85"/>
    </location>
</feature>
<dbReference type="EMBL" id="BAABET010000004">
    <property type="protein sequence ID" value="GAA4312909.1"/>
    <property type="molecule type" value="Genomic_DNA"/>
</dbReference>
<organism evidence="2 3">
    <name type="scientific">Streptomyces venetus</name>
    <dbReference type="NCBI Taxonomy" id="1701086"/>
    <lineage>
        <taxon>Bacteria</taxon>
        <taxon>Bacillati</taxon>
        <taxon>Actinomycetota</taxon>
        <taxon>Actinomycetes</taxon>
        <taxon>Kitasatosporales</taxon>
        <taxon>Streptomycetaceae</taxon>
        <taxon>Streptomyces</taxon>
    </lineage>
</organism>
<feature type="compositionally biased region" description="Gly residues" evidence="1">
    <location>
        <begin position="75"/>
        <end position="85"/>
    </location>
</feature>
<gene>
    <name evidence="2" type="ORF">GCM10023086_33640</name>
</gene>
<accession>A0ABP8FXK4</accession>
<feature type="compositionally biased region" description="Basic and acidic residues" evidence="1">
    <location>
        <begin position="17"/>
        <end position="32"/>
    </location>
</feature>
<name>A0ABP8FXK4_9ACTN</name>
<evidence type="ECO:0000313" key="3">
    <source>
        <dbReference type="Proteomes" id="UP001501115"/>
    </source>
</evidence>
<evidence type="ECO:0000313" key="2">
    <source>
        <dbReference type="EMBL" id="GAA4312909.1"/>
    </source>
</evidence>
<proteinExistence type="predicted"/>